<keyword evidence="2" id="KW-1185">Reference proteome</keyword>
<proteinExistence type="predicted"/>
<sequence length="78" mass="8641">MTVLFNLISLFGVVVVAVIGRVLGEDAKVFIPSFSEELLRKSAGRLHEDIAERYLEEWLSHNDSTKTLTGKLTHAASI</sequence>
<evidence type="ECO:0000313" key="1">
    <source>
        <dbReference type="EMBL" id="MBU3030085.1"/>
    </source>
</evidence>
<dbReference type="EMBL" id="JAHKNG010000011">
    <property type="protein sequence ID" value="MBU3030085.1"/>
    <property type="molecule type" value="Genomic_DNA"/>
</dbReference>
<dbReference type="RefSeq" id="WP_216032771.1">
    <property type="nucleotide sequence ID" value="NZ_JAHKNG010000011.1"/>
</dbReference>
<name>A0ABS6AKA8_9RHOB</name>
<accession>A0ABS6AKA8</accession>
<evidence type="ECO:0000313" key="2">
    <source>
        <dbReference type="Proteomes" id="UP001166191"/>
    </source>
</evidence>
<organism evidence="1 2">
    <name type="scientific">Paracoccus marinaquae</name>
    <dbReference type="NCBI Taxonomy" id="2841926"/>
    <lineage>
        <taxon>Bacteria</taxon>
        <taxon>Pseudomonadati</taxon>
        <taxon>Pseudomonadota</taxon>
        <taxon>Alphaproteobacteria</taxon>
        <taxon>Rhodobacterales</taxon>
        <taxon>Paracoccaceae</taxon>
        <taxon>Paracoccus</taxon>
    </lineage>
</organism>
<comment type="caution">
    <text evidence="1">The sequence shown here is derived from an EMBL/GenBank/DDBJ whole genome shotgun (WGS) entry which is preliminary data.</text>
</comment>
<dbReference type="Proteomes" id="UP001166191">
    <property type="component" value="Unassembled WGS sequence"/>
</dbReference>
<gene>
    <name evidence="1" type="ORF">KNW02_08135</name>
</gene>
<reference evidence="1" key="1">
    <citation type="submission" date="2021-06" db="EMBL/GenBank/DDBJ databases">
        <title>Paracoccus bacterium XHP0099 sp. nov., isolated from the surface waters of the Yellow Sea.</title>
        <authorList>
            <person name="Xue H."/>
            <person name="Zhang D."/>
        </authorList>
    </citation>
    <scope>NUCLEOTIDE SEQUENCE</scope>
    <source>
        <strain evidence="1">XHP0099</strain>
    </source>
</reference>
<protein>
    <submittedName>
        <fullName evidence="1">Uncharacterized protein</fullName>
    </submittedName>
</protein>